<dbReference type="GO" id="GO:0008616">
    <property type="term" value="P:tRNA queuosine(34) biosynthetic process"/>
    <property type="evidence" value="ECO:0007669"/>
    <property type="project" value="UniProtKB-UniRule"/>
</dbReference>
<dbReference type="PROSITE" id="PS51918">
    <property type="entry name" value="RADICAL_SAM"/>
    <property type="match status" value="1"/>
</dbReference>
<evidence type="ECO:0000256" key="8">
    <source>
        <dbReference type="HAMAP-Rule" id="MF_00917"/>
    </source>
</evidence>
<dbReference type="GO" id="GO:0016840">
    <property type="term" value="F:carbon-nitrogen lyase activity"/>
    <property type="evidence" value="ECO:0007669"/>
    <property type="project" value="UniProtKB-UniRule"/>
</dbReference>
<reference evidence="11 12" key="1">
    <citation type="submission" date="2019-02" db="EMBL/GenBank/DDBJ databases">
        <title>Deep-cultivation of Planctomycetes and their phenomic and genomic characterization uncovers novel biology.</title>
        <authorList>
            <person name="Wiegand S."/>
            <person name="Jogler M."/>
            <person name="Boedeker C."/>
            <person name="Pinto D."/>
            <person name="Vollmers J."/>
            <person name="Rivas-Marin E."/>
            <person name="Kohn T."/>
            <person name="Peeters S.H."/>
            <person name="Heuer A."/>
            <person name="Rast P."/>
            <person name="Oberbeckmann S."/>
            <person name="Bunk B."/>
            <person name="Jeske O."/>
            <person name="Meyerdierks A."/>
            <person name="Storesund J.E."/>
            <person name="Kallscheuer N."/>
            <person name="Luecker S."/>
            <person name="Lage O.M."/>
            <person name="Pohl T."/>
            <person name="Merkel B.J."/>
            <person name="Hornburger P."/>
            <person name="Mueller R.-W."/>
            <person name="Bruemmer F."/>
            <person name="Labrenz M."/>
            <person name="Spormann A.M."/>
            <person name="Op den Camp H."/>
            <person name="Overmann J."/>
            <person name="Amann R."/>
            <person name="Jetten M.S.M."/>
            <person name="Mascher T."/>
            <person name="Medema M.H."/>
            <person name="Devos D.P."/>
            <person name="Kaster A.-K."/>
            <person name="Ovreas L."/>
            <person name="Rohde M."/>
            <person name="Galperin M.Y."/>
            <person name="Jogler C."/>
        </authorList>
    </citation>
    <scope>NUCLEOTIDE SEQUENCE [LARGE SCALE GENOMIC DNA]</scope>
    <source>
        <strain evidence="11 12">Pan44</strain>
    </source>
</reference>
<dbReference type="KEGG" id="ccos:Pan44_01530"/>
<evidence type="ECO:0000256" key="6">
    <source>
        <dbReference type="ARBA" id="ARBA00023014"/>
    </source>
</evidence>
<dbReference type="PANTHER" id="PTHR42836:SF1">
    <property type="entry name" value="7-CARBOXY-7-DEAZAGUANINE SYNTHASE"/>
    <property type="match status" value="1"/>
</dbReference>
<dbReference type="GO" id="GO:0051539">
    <property type="term" value="F:4 iron, 4 sulfur cluster binding"/>
    <property type="evidence" value="ECO:0007669"/>
    <property type="project" value="UniProtKB-UniRule"/>
</dbReference>
<dbReference type="InterPro" id="IPR024924">
    <property type="entry name" value="7-CO-7-deazaguanine_synth-like"/>
</dbReference>
<dbReference type="FunCoup" id="A0A517S7R1">
    <property type="interactions" value="114"/>
</dbReference>
<feature type="binding site" evidence="8">
    <location>
        <position position="72"/>
    </location>
    <ligand>
        <name>S-adenosyl-L-methionine</name>
        <dbReference type="ChEBI" id="CHEBI:59789"/>
    </ligand>
</feature>
<protein>
    <recommendedName>
        <fullName evidence="8">7-carboxy-7-deazaguanine synthase</fullName>
        <shortName evidence="8">CDG synthase</shortName>
        <ecNumber evidence="8">4.3.99.3</ecNumber>
    </recommendedName>
    <alternativeName>
        <fullName evidence="8">Queuosine biosynthesis protein QueE</fullName>
    </alternativeName>
</protein>
<evidence type="ECO:0000256" key="5">
    <source>
        <dbReference type="ARBA" id="ARBA00023004"/>
    </source>
</evidence>
<evidence type="ECO:0000256" key="4">
    <source>
        <dbReference type="ARBA" id="ARBA00022842"/>
    </source>
</evidence>
<keyword evidence="1 8" id="KW-0004">4Fe-4S</keyword>
<keyword evidence="8" id="KW-0671">Queuosine biosynthesis</keyword>
<feature type="binding site" evidence="8">
    <location>
        <position position="25"/>
    </location>
    <ligand>
        <name>substrate</name>
    </ligand>
</feature>
<feature type="binding site" evidence="8">
    <location>
        <position position="70"/>
    </location>
    <ligand>
        <name>substrate</name>
    </ligand>
</feature>
<dbReference type="InParanoid" id="A0A517S7R1"/>
<feature type="region of interest" description="Disordered" evidence="9">
    <location>
        <begin position="114"/>
        <end position="133"/>
    </location>
</feature>
<comment type="subunit">
    <text evidence="8">Homodimer.</text>
</comment>
<evidence type="ECO:0000259" key="10">
    <source>
        <dbReference type="PROSITE" id="PS51918"/>
    </source>
</evidence>
<feature type="binding site" evidence="8">
    <location>
        <begin position="35"/>
        <end position="37"/>
    </location>
    <ligand>
        <name>S-adenosyl-L-methionine</name>
        <dbReference type="ChEBI" id="CHEBI:59789"/>
    </ligand>
</feature>
<feature type="binding site" evidence="8">
    <location>
        <position position="38"/>
    </location>
    <ligand>
        <name>Mg(2+)</name>
        <dbReference type="ChEBI" id="CHEBI:18420"/>
    </ligand>
</feature>
<evidence type="ECO:0000256" key="7">
    <source>
        <dbReference type="ARBA" id="ARBA00023239"/>
    </source>
</evidence>
<keyword evidence="4 8" id="KW-0460">Magnesium</keyword>
<comment type="cofactor">
    <cofactor evidence="8">
        <name>S-adenosyl-L-methionine</name>
        <dbReference type="ChEBI" id="CHEBI:59789"/>
    </cofactor>
    <text evidence="8">Binds 1 S-adenosyl-L-methionine per subunit.</text>
</comment>
<keyword evidence="12" id="KW-1185">Reference proteome</keyword>
<dbReference type="EMBL" id="CP036271">
    <property type="protein sequence ID" value="QDT52144.1"/>
    <property type="molecule type" value="Genomic_DNA"/>
</dbReference>
<dbReference type="CDD" id="cd01335">
    <property type="entry name" value="Radical_SAM"/>
    <property type="match status" value="1"/>
</dbReference>
<dbReference type="InterPro" id="IPR058240">
    <property type="entry name" value="rSAM_sf"/>
</dbReference>
<evidence type="ECO:0000313" key="11">
    <source>
        <dbReference type="EMBL" id="QDT52144.1"/>
    </source>
</evidence>
<evidence type="ECO:0000313" key="12">
    <source>
        <dbReference type="Proteomes" id="UP000315700"/>
    </source>
</evidence>
<feature type="binding site" evidence="8">
    <location>
        <begin position="10"/>
        <end position="12"/>
    </location>
    <ligand>
        <name>substrate</name>
    </ligand>
</feature>
<keyword evidence="3 8" id="KW-0479">Metal-binding</keyword>
<keyword evidence="2 8" id="KW-0949">S-adenosyl-L-methionine</keyword>
<evidence type="ECO:0000256" key="3">
    <source>
        <dbReference type="ARBA" id="ARBA00022723"/>
    </source>
</evidence>
<accession>A0A517S7R1</accession>
<comment type="function">
    <text evidence="8">Catalyzes the complex heterocyclic radical-mediated conversion of 6-carboxy-5,6,7,8-tetrahydropterin (CPH4) to 7-carboxy-7-deazaguanine (CDG), a step common to the biosynthetic pathways of all 7-deazapurine-containing compounds.</text>
</comment>
<dbReference type="OrthoDB" id="9792276at2"/>
<evidence type="ECO:0000256" key="9">
    <source>
        <dbReference type="SAM" id="MobiDB-lite"/>
    </source>
</evidence>
<comment type="cofactor">
    <cofactor evidence="8">
        <name>Mg(2+)</name>
        <dbReference type="ChEBI" id="CHEBI:18420"/>
    </cofactor>
</comment>
<comment type="similarity">
    <text evidence="8">Belongs to the radical SAM superfamily. 7-carboxy-7-deazaguanine synthase family.</text>
</comment>
<dbReference type="InterPro" id="IPR007197">
    <property type="entry name" value="rSAM"/>
</dbReference>
<dbReference type="GO" id="GO:1904047">
    <property type="term" value="F:S-adenosyl-L-methionine binding"/>
    <property type="evidence" value="ECO:0007669"/>
    <property type="project" value="UniProtKB-UniRule"/>
</dbReference>
<dbReference type="InterPro" id="IPR013785">
    <property type="entry name" value="Aldolase_TIM"/>
</dbReference>
<dbReference type="SUPFAM" id="SSF102114">
    <property type="entry name" value="Radical SAM enzymes"/>
    <property type="match status" value="1"/>
</dbReference>
<comment type="catalytic activity">
    <reaction evidence="8">
        <text>6-carboxy-5,6,7,8-tetrahydropterin + H(+) = 7-carboxy-7-carbaguanine + NH4(+)</text>
        <dbReference type="Rhea" id="RHEA:27974"/>
        <dbReference type="ChEBI" id="CHEBI:15378"/>
        <dbReference type="ChEBI" id="CHEBI:28938"/>
        <dbReference type="ChEBI" id="CHEBI:61032"/>
        <dbReference type="ChEBI" id="CHEBI:61036"/>
        <dbReference type="EC" id="4.3.99.3"/>
    </reaction>
</comment>
<dbReference type="Pfam" id="PF04055">
    <property type="entry name" value="Radical_SAM"/>
    <property type="match status" value="1"/>
</dbReference>
<comment type="cofactor">
    <cofactor evidence="8">
        <name>[4Fe-4S] cluster</name>
        <dbReference type="ChEBI" id="CHEBI:49883"/>
    </cofactor>
    <text evidence="8">Binds 1 [4Fe-4S] cluster. The cluster is coordinated with 3 cysteines and an exchangeable S-adenosyl-L-methionine.</text>
</comment>
<keyword evidence="6 8" id="KW-0411">Iron-sulfur</keyword>
<proteinExistence type="inferred from homology"/>
<dbReference type="Gene3D" id="3.20.20.70">
    <property type="entry name" value="Aldolase class I"/>
    <property type="match status" value="1"/>
</dbReference>
<feature type="binding site" evidence="8">
    <location>
        <position position="36"/>
    </location>
    <ligand>
        <name>[4Fe-4S] cluster</name>
        <dbReference type="ChEBI" id="CHEBI:49883"/>
        <note>4Fe-4S-S-AdoMet</note>
    </ligand>
</feature>
<dbReference type="HAMAP" id="MF_00917">
    <property type="entry name" value="QueE"/>
    <property type="match status" value="1"/>
</dbReference>
<feature type="domain" description="Radical SAM core" evidence="10">
    <location>
        <begin position="16"/>
        <end position="222"/>
    </location>
</feature>
<dbReference type="AlphaFoldDB" id="A0A517S7R1"/>
<dbReference type="RefSeq" id="WP_145026278.1">
    <property type="nucleotide sequence ID" value="NZ_CP036271.1"/>
</dbReference>
<evidence type="ECO:0000256" key="2">
    <source>
        <dbReference type="ARBA" id="ARBA00022691"/>
    </source>
</evidence>
<dbReference type="EC" id="4.3.99.3" evidence="8"/>
<dbReference type="PANTHER" id="PTHR42836">
    <property type="entry name" value="7-CARBOXY-7-DEAZAGUANINE SYNTHASE"/>
    <property type="match status" value="1"/>
</dbReference>
<sequence>MRIAEVFHSIQGEGRLTGVPSVFIRTSGCNLRCWFCDTPYTSWNPEGEERTVHSLVEETTAFHCGHVVITGGEPMLVKDVADLAARLKDAGKHITIETAGTVDLNLPADLMSISPKRANSTPNPDTGWAERHDARRHRPDVINRLTTDYDYQLKFVVDRPDDLDDVAKYLEEFPHLDPARVYLMPQAIDRNPHAEKCAWLGDAAEKRGWKLCRRLHIELFGNKRGT</sequence>
<dbReference type="Proteomes" id="UP000315700">
    <property type="component" value="Chromosome"/>
</dbReference>
<dbReference type="UniPathway" id="UPA00391"/>
<dbReference type="SFLD" id="SFLDS00029">
    <property type="entry name" value="Radical_SAM"/>
    <property type="match status" value="1"/>
</dbReference>
<comment type="pathway">
    <text evidence="8">Purine metabolism; 7-cyano-7-deazaguanine biosynthesis.</text>
</comment>
<organism evidence="11 12">
    <name type="scientific">Caulifigura coniformis</name>
    <dbReference type="NCBI Taxonomy" id="2527983"/>
    <lineage>
        <taxon>Bacteria</taxon>
        <taxon>Pseudomonadati</taxon>
        <taxon>Planctomycetota</taxon>
        <taxon>Planctomycetia</taxon>
        <taxon>Planctomycetales</taxon>
        <taxon>Planctomycetaceae</taxon>
        <taxon>Caulifigura</taxon>
    </lineage>
</organism>
<dbReference type="GO" id="GO:0000287">
    <property type="term" value="F:magnesium ion binding"/>
    <property type="evidence" value="ECO:0007669"/>
    <property type="project" value="UniProtKB-UniRule"/>
</dbReference>
<feature type="binding site" evidence="8">
    <location>
        <begin position="114"/>
        <end position="116"/>
    </location>
    <ligand>
        <name>S-adenosyl-L-methionine</name>
        <dbReference type="ChEBI" id="CHEBI:59789"/>
    </ligand>
</feature>
<evidence type="ECO:0000256" key="1">
    <source>
        <dbReference type="ARBA" id="ARBA00022485"/>
    </source>
</evidence>
<keyword evidence="5 8" id="KW-0408">Iron</keyword>
<name>A0A517S7R1_9PLAN</name>
<dbReference type="PIRSF" id="PIRSF000370">
    <property type="entry name" value="QueE"/>
    <property type="match status" value="1"/>
</dbReference>
<keyword evidence="7 8" id="KW-0456">Lyase</keyword>
<feature type="binding site" evidence="8">
    <location>
        <position position="29"/>
    </location>
    <ligand>
        <name>[4Fe-4S] cluster</name>
        <dbReference type="ChEBI" id="CHEBI:49883"/>
        <note>4Fe-4S-S-AdoMet</note>
    </ligand>
</feature>
<gene>
    <name evidence="8 11" type="primary">queE</name>
    <name evidence="11" type="ORF">Pan44_01530</name>
</gene>
<comment type="caution">
    <text evidence="8">Lacks conserved residue(s) required for the propagation of feature annotation.</text>
</comment>
<feature type="binding site" evidence="8">
    <location>
        <position position="33"/>
    </location>
    <ligand>
        <name>[4Fe-4S] cluster</name>
        <dbReference type="ChEBI" id="CHEBI:49883"/>
        <note>4Fe-4S-S-AdoMet</note>
    </ligand>
</feature>